<keyword evidence="8" id="KW-0119">Carbohydrate metabolism</keyword>
<evidence type="ECO:0000259" key="13">
    <source>
        <dbReference type="Pfam" id="PF01370"/>
    </source>
</evidence>
<dbReference type="InterPro" id="IPR036291">
    <property type="entry name" value="NAD(P)-bd_dom_sf"/>
</dbReference>
<dbReference type="AlphaFoldDB" id="A0A4Y6PQ18"/>
<dbReference type="EMBL" id="CP041186">
    <property type="protein sequence ID" value="QDG50408.1"/>
    <property type="molecule type" value="Genomic_DNA"/>
</dbReference>
<dbReference type="OrthoDB" id="7941246at2"/>
<dbReference type="PANTHER" id="PTHR43725">
    <property type="entry name" value="UDP-GLUCOSE 4-EPIMERASE"/>
    <property type="match status" value="1"/>
</dbReference>
<organism evidence="14 15">
    <name type="scientific">Persicimonas caeni</name>
    <dbReference type="NCBI Taxonomy" id="2292766"/>
    <lineage>
        <taxon>Bacteria</taxon>
        <taxon>Deltaproteobacteria</taxon>
        <taxon>Bradymonadales</taxon>
        <taxon>Bradymonadaceae</taxon>
        <taxon>Persicimonas</taxon>
    </lineage>
</organism>
<evidence type="ECO:0000256" key="12">
    <source>
        <dbReference type="SAM" id="MobiDB-lite"/>
    </source>
</evidence>
<comment type="similarity">
    <text evidence="4">Belongs to the NAD(P)-dependent epimerase/dehydratase family.</text>
</comment>
<name>A0A4Y6PQ18_PERCE</name>
<evidence type="ECO:0000256" key="10">
    <source>
        <dbReference type="ARBA" id="ARBA00031367"/>
    </source>
</evidence>
<evidence type="ECO:0000256" key="4">
    <source>
        <dbReference type="ARBA" id="ARBA00007637"/>
    </source>
</evidence>
<dbReference type="GO" id="GO:0005829">
    <property type="term" value="C:cytosol"/>
    <property type="evidence" value="ECO:0007669"/>
    <property type="project" value="TreeGrafter"/>
</dbReference>
<dbReference type="Gene3D" id="3.40.50.720">
    <property type="entry name" value="NAD(P)-binding Rossmann-like Domain"/>
    <property type="match status" value="1"/>
</dbReference>
<evidence type="ECO:0000256" key="2">
    <source>
        <dbReference type="ARBA" id="ARBA00001911"/>
    </source>
</evidence>
<evidence type="ECO:0000256" key="5">
    <source>
        <dbReference type="ARBA" id="ARBA00013189"/>
    </source>
</evidence>
<evidence type="ECO:0000256" key="6">
    <source>
        <dbReference type="ARBA" id="ARBA00018569"/>
    </source>
</evidence>
<dbReference type="Pfam" id="PF01370">
    <property type="entry name" value="Epimerase"/>
    <property type="match status" value="1"/>
</dbReference>
<dbReference type="Proteomes" id="UP000315995">
    <property type="component" value="Chromosome"/>
</dbReference>
<reference evidence="14 15" key="1">
    <citation type="submission" date="2019-06" db="EMBL/GenBank/DDBJ databases">
        <title>Persicimonas caeni gen. nov., sp. nov., a predatory bacterium isolated from solar saltern.</title>
        <authorList>
            <person name="Wang S."/>
        </authorList>
    </citation>
    <scope>NUCLEOTIDE SEQUENCE [LARGE SCALE GENOMIC DNA]</scope>
    <source>
        <strain evidence="14 15">YN101</strain>
    </source>
</reference>
<evidence type="ECO:0000313" key="14">
    <source>
        <dbReference type="EMBL" id="QDG50408.1"/>
    </source>
</evidence>
<keyword evidence="15" id="KW-1185">Reference proteome</keyword>
<proteinExistence type="inferred from homology"/>
<dbReference type="SUPFAM" id="SSF51735">
    <property type="entry name" value="NAD(P)-binding Rossmann-fold domains"/>
    <property type="match status" value="1"/>
</dbReference>
<dbReference type="EC" id="5.1.3.2" evidence="5"/>
<accession>A0A4Y6PQ18</accession>
<dbReference type="RefSeq" id="WP_141196901.1">
    <property type="nucleotide sequence ID" value="NZ_CP041186.1"/>
</dbReference>
<evidence type="ECO:0000256" key="9">
    <source>
        <dbReference type="ARBA" id="ARBA00023235"/>
    </source>
</evidence>
<evidence type="ECO:0000256" key="7">
    <source>
        <dbReference type="ARBA" id="ARBA00023027"/>
    </source>
</evidence>
<sequence length="336" mass="37049">MSNSSHSPRLLILGGTRFLGPHMVDEAKRRGWRVTLFNRGKSNPDLFDNVEQLRGDRAEGDLAALEGREFDAVIDTSAYYPRAVREVLEVLDGHVDHYAFISTISVYADFSSLGLDEESELATLDDPTTEEVTAETYGGLKVLCEEAAREHFSGRLTIIRPGIVAGPRDHTDRFTYWPVRTARGGKMAVPGSPKDPVQYIDVRDLARWTVDTLAAETTGTFNAVVPDGMVTMDDLIDTCREIVDDPAEPVWVSEDVIAAQDDPASFPMWAPPSGDHRGIFTISSERAIKAGMALRSVEETVEGTLEWFESLPDERRQNLEAGPTPAQEQALLDALS</sequence>
<comment type="cofactor">
    <cofactor evidence="2">
        <name>NAD(+)</name>
        <dbReference type="ChEBI" id="CHEBI:57540"/>
    </cofactor>
</comment>
<feature type="domain" description="NAD-dependent epimerase/dehydratase" evidence="13">
    <location>
        <begin position="11"/>
        <end position="215"/>
    </location>
</feature>
<dbReference type="GO" id="GO:0006012">
    <property type="term" value="P:galactose metabolic process"/>
    <property type="evidence" value="ECO:0007669"/>
    <property type="project" value="UniProtKB-KW"/>
</dbReference>
<comment type="catalytic activity">
    <reaction evidence="1">
        <text>UDP-alpha-D-glucose = UDP-alpha-D-galactose</text>
        <dbReference type="Rhea" id="RHEA:22168"/>
        <dbReference type="ChEBI" id="CHEBI:58885"/>
        <dbReference type="ChEBI" id="CHEBI:66914"/>
        <dbReference type="EC" id="5.1.3.2"/>
    </reaction>
</comment>
<keyword evidence="8" id="KW-0299">Galactose metabolism</keyword>
<keyword evidence="7" id="KW-0520">NAD</keyword>
<evidence type="ECO:0000256" key="11">
    <source>
        <dbReference type="ARBA" id="ARBA00033067"/>
    </source>
</evidence>
<accession>A0A5B8Y7C8</accession>
<dbReference type="GO" id="GO:0003978">
    <property type="term" value="F:UDP-glucose 4-epimerase activity"/>
    <property type="evidence" value="ECO:0007669"/>
    <property type="project" value="UniProtKB-EC"/>
</dbReference>
<feature type="region of interest" description="Disordered" evidence="12">
    <location>
        <begin position="315"/>
        <end position="336"/>
    </location>
</feature>
<evidence type="ECO:0000313" key="15">
    <source>
        <dbReference type="Proteomes" id="UP000315995"/>
    </source>
</evidence>
<protein>
    <recommendedName>
        <fullName evidence="6">UDP-glucose 4-epimerase</fullName>
        <ecNumber evidence="5">5.1.3.2</ecNumber>
    </recommendedName>
    <alternativeName>
        <fullName evidence="11">Galactowaldenase</fullName>
    </alternativeName>
    <alternativeName>
        <fullName evidence="10">UDP-galactose 4-epimerase</fullName>
    </alternativeName>
</protein>
<evidence type="ECO:0000256" key="3">
    <source>
        <dbReference type="ARBA" id="ARBA00004947"/>
    </source>
</evidence>
<evidence type="ECO:0000256" key="1">
    <source>
        <dbReference type="ARBA" id="ARBA00000083"/>
    </source>
</evidence>
<comment type="pathway">
    <text evidence="3">Carbohydrate metabolism; galactose metabolism.</text>
</comment>
<dbReference type="InterPro" id="IPR001509">
    <property type="entry name" value="Epimerase_deHydtase"/>
</dbReference>
<evidence type="ECO:0000256" key="8">
    <source>
        <dbReference type="ARBA" id="ARBA00023144"/>
    </source>
</evidence>
<gene>
    <name evidence="14" type="ORF">FIV42_06570</name>
</gene>
<dbReference type="PANTHER" id="PTHR43725:SF47">
    <property type="entry name" value="UDP-GLUCOSE 4-EPIMERASE"/>
    <property type="match status" value="1"/>
</dbReference>
<keyword evidence="9" id="KW-0413">Isomerase</keyword>